<accession>A0A369WCI7</accession>
<keyword evidence="3" id="KW-1185">Reference proteome</keyword>
<proteinExistence type="predicted"/>
<feature type="transmembrane region" description="Helical" evidence="1">
    <location>
        <begin position="57"/>
        <end position="75"/>
    </location>
</feature>
<keyword evidence="1" id="KW-1133">Transmembrane helix</keyword>
<dbReference type="AlphaFoldDB" id="A0A369WCI7"/>
<evidence type="ECO:0000256" key="1">
    <source>
        <dbReference type="SAM" id="Phobius"/>
    </source>
</evidence>
<evidence type="ECO:0000313" key="2">
    <source>
        <dbReference type="EMBL" id="RDE19442.1"/>
    </source>
</evidence>
<protein>
    <submittedName>
        <fullName evidence="2">Uncharacterized protein</fullName>
    </submittedName>
</protein>
<keyword evidence="1" id="KW-0472">Membrane</keyword>
<feature type="transmembrane region" description="Helical" evidence="1">
    <location>
        <begin position="148"/>
        <end position="167"/>
    </location>
</feature>
<keyword evidence="1" id="KW-0812">Transmembrane</keyword>
<dbReference type="Proteomes" id="UP000253769">
    <property type="component" value="Unassembled WGS sequence"/>
</dbReference>
<comment type="caution">
    <text evidence="2">The sequence shown here is derived from an EMBL/GenBank/DDBJ whole genome shotgun (WGS) entry which is preliminary data.</text>
</comment>
<evidence type="ECO:0000313" key="3">
    <source>
        <dbReference type="Proteomes" id="UP000253769"/>
    </source>
</evidence>
<organism evidence="2 3">
    <name type="scientific">Motiliproteus coralliicola</name>
    <dbReference type="NCBI Taxonomy" id="2283196"/>
    <lineage>
        <taxon>Bacteria</taxon>
        <taxon>Pseudomonadati</taxon>
        <taxon>Pseudomonadota</taxon>
        <taxon>Gammaproteobacteria</taxon>
        <taxon>Oceanospirillales</taxon>
        <taxon>Oceanospirillaceae</taxon>
        <taxon>Motiliproteus</taxon>
    </lineage>
</organism>
<gene>
    <name evidence="2" type="ORF">DV711_11140</name>
</gene>
<reference evidence="2 3" key="1">
    <citation type="submission" date="2018-07" db="EMBL/GenBank/DDBJ databases">
        <title>Motiliproteus coralliicola sp. nov., a bacterium isolated from Coral.</title>
        <authorList>
            <person name="Wang G."/>
        </authorList>
    </citation>
    <scope>NUCLEOTIDE SEQUENCE [LARGE SCALE GENOMIC DNA]</scope>
    <source>
        <strain evidence="2 3">C34</strain>
    </source>
</reference>
<name>A0A369WCI7_9GAMM</name>
<dbReference type="EMBL" id="QQOH01000003">
    <property type="protein sequence ID" value="RDE19442.1"/>
    <property type="molecule type" value="Genomic_DNA"/>
</dbReference>
<dbReference type="OrthoDB" id="8264469at2"/>
<sequence>MNDHWEIIKTITEAEHHFNNLCFKIRTLASTWLLATFAGVGFLITKTIDQSLSIGDLTVLLCWAGSLGIFTLWILDIQIYQKILNAWFEQRQAIESQHPEFPQLHQAITSTQPGGRATNLIKLYYIGLFSAPLLLACYICLYKDLASVFAFGSIALLVIFCFVIYRLSPSGQEIPTD</sequence>
<dbReference type="RefSeq" id="WP_114695786.1">
    <property type="nucleotide sequence ID" value="NZ_QQOH01000003.1"/>
</dbReference>
<feature type="transmembrane region" description="Helical" evidence="1">
    <location>
        <begin position="123"/>
        <end position="141"/>
    </location>
</feature>
<feature type="transmembrane region" description="Helical" evidence="1">
    <location>
        <begin position="25"/>
        <end position="45"/>
    </location>
</feature>